<proteinExistence type="predicted"/>
<dbReference type="EMBL" id="HACG01016026">
    <property type="protein sequence ID" value="CEK62891.1"/>
    <property type="molecule type" value="Transcribed_RNA"/>
</dbReference>
<accession>A0A0B6Z4S8</accession>
<dbReference type="AlphaFoldDB" id="A0A0B6Z4S8"/>
<feature type="non-terminal residue" evidence="1">
    <location>
        <position position="1"/>
    </location>
</feature>
<reference evidence="1" key="1">
    <citation type="submission" date="2014-12" db="EMBL/GenBank/DDBJ databases">
        <title>Insight into the proteome of Arion vulgaris.</title>
        <authorList>
            <person name="Aradska J."/>
            <person name="Bulat T."/>
            <person name="Smidak R."/>
            <person name="Sarate P."/>
            <person name="Gangsoo J."/>
            <person name="Sialana F."/>
            <person name="Bilban M."/>
            <person name="Lubec G."/>
        </authorList>
    </citation>
    <scope>NUCLEOTIDE SEQUENCE</scope>
    <source>
        <tissue evidence="1">Skin</tissue>
    </source>
</reference>
<name>A0A0B6Z4S8_9EUPU</name>
<sequence>SGFEPMTFGAHSKGVATLTTQMKDTLVLFCKHCSLFAYLFIPQKEIEFLFHRKYIAFSKYLE</sequence>
<gene>
    <name evidence="1" type="primary">ORF46430</name>
</gene>
<protein>
    <submittedName>
        <fullName evidence="1">Uncharacterized protein</fullName>
    </submittedName>
</protein>
<evidence type="ECO:0000313" key="1">
    <source>
        <dbReference type="EMBL" id="CEK62891.1"/>
    </source>
</evidence>
<organism evidence="1">
    <name type="scientific">Arion vulgaris</name>
    <dbReference type="NCBI Taxonomy" id="1028688"/>
    <lineage>
        <taxon>Eukaryota</taxon>
        <taxon>Metazoa</taxon>
        <taxon>Spiralia</taxon>
        <taxon>Lophotrochozoa</taxon>
        <taxon>Mollusca</taxon>
        <taxon>Gastropoda</taxon>
        <taxon>Heterobranchia</taxon>
        <taxon>Euthyneura</taxon>
        <taxon>Panpulmonata</taxon>
        <taxon>Eupulmonata</taxon>
        <taxon>Stylommatophora</taxon>
        <taxon>Helicina</taxon>
        <taxon>Arionoidea</taxon>
        <taxon>Arionidae</taxon>
        <taxon>Arion</taxon>
    </lineage>
</organism>